<proteinExistence type="predicted"/>
<comment type="caution">
    <text evidence="1">The sequence shown here is derived from an EMBL/GenBank/DDBJ whole genome shotgun (WGS) entry which is preliminary data.</text>
</comment>
<sequence length="96" mass="10991">MLKEMEVPGLKLPMKGWLASKFQPRTKDCLLGSFDSLVKSIENSLLCRSERMNLRFGMSSQRCDSKVLNHKGTALVRGEVWCADRSENMNIDHPYE</sequence>
<dbReference type="AlphaFoldDB" id="A0A9W4SUG5"/>
<organism evidence="1 2">
    <name type="scientific">Funneliformis geosporum</name>
    <dbReference type="NCBI Taxonomy" id="1117311"/>
    <lineage>
        <taxon>Eukaryota</taxon>
        <taxon>Fungi</taxon>
        <taxon>Fungi incertae sedis</taxon>
        <taxon>Mucoromycota</taxon>
        <taxon>Glomeromycotina</taxon>
        <taxon>Glomeromycetes</taxon>
        <taxon>Glomerales</taxon>
        <taxon>Glomeraceae</taxon>
        <taxon>Funneliformis</taxon>
    </lineage>
</organism>
<dbReference type="Proteomes" id="UP001153678">
    <property type="component" value="Unassembled WGS sequence"/>
</dbReference>
<evidence type="ECO:0000313" key="2">
    <source>
        <dbReference type="Proteomes" id="UP001153678"/>
    </source>
</evidence>
<keyword evidence="2" id="KW-1185">Reference proteome</keyword>
<name>A0A9W4SUG5_9GLOM</name>
<dbReference type="EMBL" id="CAMKVN010002488">
    <property type="protein sequence ID" value="CAI2181332.1"/>
    <property type="molecule type" value="Genomic_DNA"/>
</dbReference>
<gene>
    <name evidence="1" type="ORF">FWILDA_LOCUS10032</name>
</gene>
<reference evidence="1" key="1">
    <citation type="submission" date="2022-08" db="EMBL/GenBank/DDBJ databases">
        <authorList>
            <person name="Kallberg Y."/>
            <person name="Tangrot J."/>
            <person name="Rosling A."/>
        </authorList>
    </citation>
    <scope>NUCLEOTIDE SEQUENCE</scope>
    <source>
        <strain evidence="1">Wild A</strain>
    </source>
</reference>
<accession>A0A9W4SUG5</accession>
<evidence type="ECO:0000313" key="1">
    <source>
        <dbReference type="EMBL" id="CAI2181332.1"/>
    </source>
</evidence>
<protein>
    <submittedName>
        <fullName evidence="1">15468_t:CDS:1</fullName>
    </submittedName>
</protein>